<reference evidence="3" key="1">
    <citation type="submission" date="2015-12" db="EMBL/GenBank/DDBJ databases">
        <authorList>
            <person name="Shamseldin A."/>
            <person name="Moawad H."/>
            <person name="Abd El-Rahim W.M."/>
            <person name="Sadowsky M.J."/>
        </authorList>
    </citation>
    <scope>NUCLEOTIDE SEQUENCE [LARGE SCALE GENOMIC DNA]</scope>
    <source>
        <strain evidence="3">2538-88</strain>
    </source>
</reference>
<dbReference type="RefSeq" id="WP_039462608.1">
    <property type="nucleotide sequence ID" value="NZ_LOBR01000073.1"/>
</dbReference>
<evidence type="ECO:0000259" key="1">
    <source>
        <dbReference type="PROSITE" id="PS51186"/>
    </source>
</evidence>
<sequence>MEYSLRQALDSDIDFLLNLRDITMGKYLKDCGMPITKDAYLSRILYEFEHAKIIEVAGSSAGLFKAKFNEDSNEWYLAQIQIHPNYQNQKIASSLISMLIDKASATDSSVGLSVVKTNPAKHLYSRLGFETVGENEFEYLMQHKPNKAFKRDS</sequence>
<name>A0A151KV22_9VIBR</name>
<organism evidence="2 3">
    <name type="scientific">Vibrio cidicii</name>
    <dbReference type="NCBI Taxonomy" id="1763883"/>
    <lineage>
        <taxon>Bacteria</taxon>
        <taxon>Pseudomonadati</taxon>
        <taxon>Pseudomonadota</taxon>
        <taxon>Gammaproteobacteria</taxon>
        <taxon>Vibrionales</taxon>
        <taxon>Vibrionaceae</taxon>
        <taxon>Vibrio</taxon>
    </lineage>
</organism>
<dbReference type="AlphaFoldDB" id="A0A151KV22"/>
<evidence type="ECO:0000313" key="2">
    <source>
        <dbReference type="EMBL" id="KYN85018.1"/>
    </source>
</evidence>
<dbReference type="InterPro" id="IPR016181">
    <property type="entry name" value="Acyl_CoA_acyltransferase"/>
</dbReference>
<dbReference type="PROSITE" id="PS51186">
    <property type="entry name" value="GNAT"/>
    <property type="match status" value="1"/>
</dbReference>
<dbReference type="InterPro" id="IPR000182">
    <property type="entry name" value="GNAT_dom"/>
</dbReference>
<dbReference type="GO" id="GO:0016747">
    <property type="term" value="F:acyltransferase activity, transferring groups other than amino-acyl groups"/>
    <property type="evidence" value="ECO:0007669"/>
    <property type="project" value="InterPro"/>
</dbReference>
<dbReference type="CDD" id="cd04301">
    <property type="entry name" value="NAT_SF"/>
    <property type="match status" value="1"/>
</dbReference>
<gene>
    <name evidence="2" type="ORF">ATY37_20115</name>
</gene>
<feature type="domain" description="N-acetyltransferase" evidence="1">
    <location>
        <begin position="3"/>
        <end position="146"/>
    </location>
</feature>
<dbReference type="Proteomes" id="UP000075346">
    <property type="component" value="Unassembled WGS sequence"/>
</dbReference>
<dbReference type="Gene3D" id="3.40.630.30">
    <property type="match status" value="1"/>
</dbReference>
<comment type="caution">
    <text evidence="2">The sequence shown here is derived from an EMBL/GenBank/DDBJ whole genome shotgun (WGS) entry which is preliminary data.</text>
</comment>
<proteinExistence type="predicted"/>
<dbReference type="SUPFAM" id="SSF55729">
    <property type="entry name" value="Acyl-CoA N-acyltransferases (Nat)"/>
    <property type="match status" value="1"/>
</dbReference>
<dbReference type="Pfam" id="PF13673">
    <property type="entry name" value="Acetyltransf_10"/>
    <property type="match status" value="1"/>
</dbReference>
<evidence type="ECO:0000313" key="3">
    <source>
        <dbReference type="Proteomes" id="UP000075346"/>
    </source>
</evidence>
<dbReference type="EMBL" id="LOBR01000073">
    <property type="protein sequence ID" value="KYN85018.1"/>
    <property type="molecule type" value="Genomic_DNA"/>
</dbReference>
<protein>
    <submittedName>
        <fullName evidence="2">Histone acetyltransferase</fullName>
    </submittedName>
</protein>
<accession>A0A151KV22</accession>